<dbReference type="OrthoDB" id="4360000at2759"/>
<evidence type="ECO:0000313" key="2">
    <source>
        <dbReference type="Proteomes" id="UP000765509"/>
    </source>
</evidence>
<evidence type="ECO:0000313" key="1">
    <source>
        <dbReference type="EMBL" id="MBW0551334.1"/>
    </source>
</evidence>
<gene>
    <name evidence="1" type="ORF">O181_091049</name>
</gene>
<organism evidence="1 2">
    <name type="scientific">Austropuccinia psidii MF-1</name>
    <dbReference type="NCBI Taxonomy" id="1389203"/>
    <lineage>
        <taxon>Eukaryota</taxon>
        <taxon>Fungi</taxon>
        <taxon>Dikarya</taxon>
        <taxon>Basidiomycota</taxon>
        <taxon>Pucciniomycotina</taxon>
        <taxon>Pucciniomycetes</taxon>
        <taxon>Pucciniales</taxon>
        <taxon>Sphaerophragmiaceae</taxon>
        <taxon>Austropuccinia</taxon>
    </lineage>
</organism>
<keyword evidence="2" id="KW-1185">Reference proteome</keyword>
<dbReference type="Proteomes" id="UP000765509">
    <property type="component" value="Unassembled WGS sequence"/>
</dbReference>
<sequence length="97" mass="11075">MEDTIRKFCAHGMEYKDHEVYTHKWVTLLPAVQLTYNTSQNSPTGKSPSLAEKGWNPLFPVDHLKKILLKIHPKAKDSHDMWKSACDTPARSKAEAK</sequence>
<proteinExistence type="predicted"/>
<dbReference type="InterPro" id="IPR036397">
    <property type="entry name" value="RNaseH_sf"/>
</dbReference>
<protein>
    <submittedName>
        <fullName evidence="1">Uncharacterized protein</fullName>
    </submittedName>
</protein>
<dbReference type="EMBL" id="AVOT02057173">
    <property type="protein sequence ID" value="MBW0551334.1"/>
    <property type="molecule type" value="Genomic_DNA"/>
</dbReference>
<dbReference type="GO" id="GO:0003676">
    <property type="term" value="F:nucleic acid binding"/>
    <property type="evidence" value="ECO:0007669"/>
    <property type="project" value="InterPro"/>
</dbReference>
<reference evidence="1" key="1">
    <citation type="submission" date="2021-03" db="EMBL/GenBank/DDBJ databases">
        <title>Draft genome sequence of rust myrtle Austropuccinia psidii MF-1, a brazilian biotype.</title>
        <authorList>
            <person name="Quecine M.C."/>
            <person name="Pachon D.M.R."/>
            <person name="Bonatelli M.L."/>
            <person name="Correr F.H."/>
            <person name="Franceschini L.M."/>
            <person name="Leite T.F."/>
            <person name="Margarido G.R.A."/>
            <person name="Almeida C.A."/>
            <person name="Ferrarezi J.A."/>
            <person name="Labate C.A."/>
        </authorList>
    </citation>
    <scope>NUCLEOTIDE SEQUENCE</scope>
    <source>
        <strain evidence="1">MF-1</strain>
    </source>
</reference>
<dbReference type="AlphaFoldDB" id="A0A9Q3IWS5"/>
<dbReference type="Gene3D" id="3.30.420.10">
    <property type="entry name" value="Ribonuclease H-like superfamily/Ribonuclease H"/>
    <property type="match status" value="1"/>
</dbReference>
<name>A0A9Q3IWS5_9BASI</name>
<comment type="caution">
    <text evidence="1">The sequence shown here is derived from an EMBL/GenBank/DDBJ whole genome shotgun (WGS) entry which is preliminary data.</text>
</comment>
<accession>A0A9Q3IWS5</accession>